<sequence>MDTPSMGNPAGDSTIVGMIVSPVKDHETAVQFLDACGLWAKQPGATVQQTVTALRRALLQAALYTSRTIENPALCNALLAIYHVFCTYKGELATGAFDSTAVDLSADTAEAIGNQLHETVLGFLTGDKDSTNADGSERPSLLRMIDESVERHCGLLSGTVRAEAVLTRERIDAVRGDIVEKVTSQTTTSAPRLYSEALLGPALRVDRFAGRSREEQDAISRVEIQERQVLIDPDPTLVALS</sequence>
<dbReference type="EMBL" id="KV426181">
    <property type="protein sequence ID" value="KZV85627.1"/>
    <property type="molecule type" value="Genomic_DNA"/>
</dbReference>
<protein>
    <submittedName>
        <fullName evidence="1">Uncharacterized protein</fullName>
    </submittedName>
</protein>
<dbReference type="Proteomes" id="UP000077266">
    <property type="component" value="Unassembled WGS sequence"/>
</dbReference>
<evidence type="ECO:0000313" key="1">
    <source>
        <dbReference type="EMBL" id="KZV85627.1"/>
    </source>
</evidence>
<proteinExistence type="predicted"/>
<reference evidence="1 2" key="1">
    <citation type="journal article" date="2016" name="Mol. Biol. Evol.">
        <title>Comparative Genomics of Early-Diverging Mushroom-Forming Fungi Provides Insights into the Origins of Lignocellulose Decay Capabilities.</title>
        <authorList>
            <person name="Nagy L.G."/>
            <person name="Riley R."/>
            <person name="Tritt A."/>
            <person name="Adam C."/>
            <person name="Daum C."/>
            <person name="Floudas D."/>
            <person name="Sun H."/>
            <person name="Yadav J.S."/>
            <person name="Pangilinan J."/>
            <person name="Larsson K.H."/>
            <person name="Matsuura K."/>
            <person name="Barry K."/>
            <person name="Labutti K."/>
            <person name="Kuo R."/>
            <person name="Ohm R.A."/>
            <person name="Bhattacharya S.S."/>
            <person name="Shirouzu T."/>
            <person name="Yoshinaga Y."/>
            <person name="Martin F.M."/>
            <person name="Grigoriev I.V."/>
            <person name="Hibbett D.S."/>
        </authorList>
    </citation>
    <scope>NUCLEOTIDE SEQUENCE [LARGE SCALE GENOMIC DNA]</scope>
    <source>
        <strain evidence="1 2">HHB12029</strain>
    </source>
</reference>
<accession>A0A165DY03</accession>
<gene>
    <name evidence="1" type="ORF">EXIGLDRAFT_775356</name>
</gene>
<dbReference type="AlphaFoldDB" id="A0A165DY03"/>
<name>A0A165DY03_EXIGL</name>
<organism evidence="1 2">
    <name type="scientific">Exidia glandulosa HHB12029</name>
    <dbReference type="NCBI Taxonomy" id="1314781"/>
    <lineage>
        <taxon>Eukaryota</taxon>
        <taxon>Fungi</taxon>
        <taxon>Dikarya</taxon>
        <taxon>Basidiomycota</taxon>
        <taxon>Agaricomycotina</taxon>
        <taxon>Agaricomycetes</taxon>
        <taxon>Auriculariales</taxon>
        <taxon>Exidiaceae</taxon>
        <taxon>Exidia</taxon>
    </lineage>
</organism>
<dbReference type="InParanoid" id="A0A165DY03"/>
<evidence type="ECO:0000313" key="2">
    <source>
        <dbReference type="Proteomes" id="UP000077266"/>
    </source>
</evidence>
<keyword evidence="2" id="KW-1185">Reference proteome</keyword>